<reference evidence="2" key="1">
    <citation type="submission" date="2021-01" db="EMBL/GenBank/DDBJ databases">
        <authorList>
            <person name="Li R."/>
            <person name="Bekaert M."/>
        </authorList>
    </citation>
    <scope>NUCLEOTIDE SEQUENCE</scope>
    <source>
        <strain evidence="2">Farmed</strain>
    </source>
</reference>
<dbReference type="Proteomes" id="UP000597762">
    <property type="component" value="Unassembled WGS sequence"/>
</dbReference>
<organism evidence="2 3">
    <name type="scientific">Acanthosepion pharaonis</name>
    <name type="common">Pharaoh cuttlefish</name>
    <name type="synonym">Sepia pharaonis</name>
    <dbReference type="NCBI Taxonomy" id="158019"/>
    <lineage>
        <taxon>Eukaryota</taxon>
        <taxon>Metazoa</taxon>
        <taxon>Spiralia</taxon>
        <taxon>Lophotrochozoa</taxon>
        <taxon>Mollusca</taxon>
        <taxon>Cephalopoda</taxon>
        <taxon>Coleoidea</taxon>
        <taxon>Decapodiformes</taxon>
        <taxon>Sepiida</taxon>
        <taxon>Sepiina</taxon>
        <taxon>Sepiidae</taxon>
        <taxon>Acanthosepion</taxon>
    </lineage>
</organism>
<protein>
    <submittedName>
        <fullName evidence="2">Uncharacterized protein</fullName>
    </submittedName>
</protein>
<gene>
    <name evidence="2" type="ORF">SPHA_33086</name>
</gene>
<feature type="transmembrane region" description="Helical" evidence="1">
    <location>
        <begin position="300"/>
        <end position="319"/>
    </location>
</feature>
<keyword evidence="3" id="KW-1185">Reference proteome</keyword>
<name>A0A812CE05_ACAPH</name>
<accession>A0A812CE05</accession>
<dbReference type="AlphaFoldDB" id="A0A812CE05"/>
<evidence type="ECO:0000313" key="2">
    <source>
        <dbReference type="EMBL" id="CAE1262199.1"/>
    </source>
</evidence>
<evidence type="ECO:0000256" key="1">
    <source>
        <dbReference type="SAM" id="Phobius"/>
    </source>
</evidence>
<sequence>MTSHRFPAQFTSRETTPRRRHFFFFAFPNFKKNSFYSSEIETKSNISFFLNEIQKWLRIEWTKKSIEQLSTVCEENCTKVRREFDKFREETRLKAEELCDQMKEKTSEKERKWRQSIEEKERLSLSDDDEEIFSGVRSLGAEFSGRLYESFPPVEEGHFVVTFPEWCQRSLEQLEEEIVDFKVKTWHPRELELESEFRLRGSNLGWIRSITASDIDGHVFVVDWGDKSIKEFGETGEFVGRYSPPPPASKFHSSPSLKLFFSLSFLHPRLFPSLYICLCFSMPSNFCFLSPSLFLSFLDFLSPPTLSVSLSLSLLSLFFDIRRKATNWKLNS</sequence>
<keyword evidence="1" id="KW-0812">Transmembrane</keyword>
<proteinExistence type="predicted"/>
<dbReference type="EMBL" id="CAHIKZ030001384">
    <property type="protein sequence ID" value="CAE1262199.1"/>
    <property type="molecule type" value="Genomic_DNA"/>
</dbReference>
<keyword evidence="1" id="KW-1133">Transmembrane helix</keyword>
<dbReference type="SUPFAM" id="SSF63829">
    <property type="entry name" value="Calcium-dependent phosphotriesterase"/>
    <property type="match status" value="1"/>
</dbReference>
<comment type="caution">
    <text evidence="2">The sequence shown here is derived from an EMBL/GenBank/DDBJ whole genome shotgun (WGS) entry which is preliminary data.</text>
</comment>
<evidence type="ECO:0000313" key="3">
    <source>
        <dbReference type="Proteomes" id="UP000597762"/>
    </source>
</evidence>
<keyword evidence="1" id="KW-0472">Membrane</keyword>